<accession>A0ABZ2L3M3</accession>
<dbReference type="InterPro" id="IPR043129">
    <property type="entry name" value="ATPase_NBD"/>
</dbReference>
<dbReference type="Pfam" id="PF00480">
    <property type="entry name" value="ROK"/>
    <property type="match status" value="1"/>
</dbReference>
<dbReference type="PANTHER" id="PTHR18964:SF173">
    <property type="entry name" value="GLUCOKINASE"/>
    <property type="match status" value="1"/>
</dbReference>
<organism evidence="2 3">
    <name type="scientific">Pendulispora rubella</name>
    <dbReference type="NCBI Taxonomy" id="2741070"/>
    <lineage>
        <taxon>Bacteria</taxon>
        <taxon>Pseudomonadati</taxon>
        <taxon>Myxococcota</taxon>
        <taxon>Myxococcia</taxon>
        <taxon>Myxococcales</taxon>
        <taxon>Sorangiineae</taxon>
        <taxon>Pendulisporaceae</taxon>
        <taxon>Pendulispora</taxon>
    </lineage>
</organism>
<dbReference type="PANTHER" id="PTHR18964">
    <property type="entry name" value="ROK (REPRESSOR, ORF, KINASE) FAMILY"/>
    <property type="match status" value="1"/>
</dbReference>
<dbReference type="Gene3D" id="1.10.10.10">
    <property type="entry name" value="Winged helix-like DNA-binding domain superfamily/Winged helix DNA-binding domain"/>
    <property type="match status" value="1"/>
</dbReference>
<evidence type="ECO:0000256" key="1">
    <source>
        <dbReference type="ARBA" id="ARBA00006479"/>
    </source>
</evidence>
<name>A0ABZ2L3M3_9BACT</name>
<proteinExistence type="inferred from homology"/>
<protein>
    <submittedName>
        <fullName evidence="2">ROK family protein</fullName>
    </submittedName>
</protein>
<dbReference type="Proteomes" id="UP001374803">
    <property type="component" value="Chromosome"/>
</dbReference>
<dbReference type="PROSITE" id="PS01125">
    <property type="entry name" value="ROK"/>
    <property type="match status" value="1"/>
</dbReference>
<evidence type="ECO:0000313" key="3">
    <source>
        <dbReference type="Proteomes" id="UP001374803"/>
    </source>
</evidence>
<dbReference type="InterPro" id="IPR036388">
    <property type="entry name" value="WH-like_DNA-bd_sf"/>
</dbReference>
<gene>
    <name evidence="2" type="ORF">LVJ94_43760</name>
</gene>
<dbReference type="InterPro" id="IPR049874">
    <property type="entry name" value="ROK_cs"/>
</dbReference>
<keyword evidence="3" id="KW-1185">Reference proteome</keyword>
<dbReference type="SUPFAM" id="SSF46785">
    <property type="entry name" value="Winged helix' DNA-binding domain"/>
    <property type="match status" value="1"/>
</dbReference>
<comment type="similarity">
    <text evidence="1">Belongs to the ROK (NagC/XylR) family.</text>
</comment>
<dbReference type="InterPro" id="IPR000600">
    <property type="entry name" value="ROK"/>
</dbReference>
<dbReference type="RefSeq" id="WP_394833445.1">
    <property type="nucleotide sequence ID" value="NZ_CP089983.1"/>
</dbReference>
<evidence type="ECO:0000313" key="2">
    <source>
        <dbReference type="EMBL" id="WXB03810.1"/>
    </source>
</evidence>
<dbReference type="SUPFAM" id="SSF53067">
    <property type="entry name" value="Actin-like ATPase domain"/>
    <property type="match status" value="1"/>
</dbReference>
<dbReference type="Gene3D" id="3.30.420.40">
    <property type="match status" value="2"/>
</dbReference>
<dbReference type="EMBL" id="CP089983">
    <property type="protein sequence ID" value="WXB03810.1"/>
    <property type="molecule type" value="Genomic_DNA"/>
</dbReference>
<dbReference type="InterPro" id="IPR036390">
    <property type="entry name" value="WH_DNA-bd_sf"/>
</dbReference>
<reference evidence="2" key="1">
    <citation type="submission" date="2021-12" db="EMBL/GenBank/DDBJ databases">
        <title>Discovery of the Pendulisporaceae a myxobacterial family with distinct sporulation behavior and unique specialized metabolism.</title>
        <authorList>
            <person name="Garcia R."/>
            <person name="Popoff A."/>
            <person name="Bader C.D."/>
            <person name="Loehr J."/>
            <person name="Walesch S."/>
            <person name="Walt C."/>
            <person name="Boldt J."/>
            <person name="Bunk B."/>
            <person name="Haeckl F.J.F.P.J."/>
            <person name="Gunesch A.P."/>
            <person name="Birkelbach J."/>
            <person name="Nuebel U."/>
            <person name="Pietschmann T."/>
            <person name="Bach T."/>
            <person name="Mueller R."/>
        </authorList>
    </citation>
    <scope>NUCLEOTIDE SEQUENCE</scope>
    <source>
        <strain evidence="2">MSr11367</strain>
    </source>
</reference>
<sequence length="397" mass="41908">MLRERLVSQPVTGSGALLQVIRQGRATTRAELIEVTGLARSTVAQRLDLLRARDLIVDAGENPSTGGRPPAVFAFNQNAGLVLVADLGVTHCRLAVADLAGRPLIELATDLEIAKGPEHVLTWVRDRFVDLVDRSGRNMNEVRGIGIGVPGPVEFATGQAVHPPIMPGWDGFSIPNWFSRYHDEVPVLVDNDVNIMAIGEHWMHWRDAAHLLFVKVGSGIGCGIVAGGTIHRGAQGAAGDIGHIQVTDREDATCHCGNVGCLEAVAGGLAMARALTGMGIPAATSRDVVKLARGGNRDAAMLVREAGRALGQVLAAAVNLVNPGVIVIGGDVAHAHEQLLAGVREELYRRSLPLATRHLRIARSELEDRAGVIGAAVMVIEHILSPDAVDRALATGA</sequence>